<keyword evidence="10" id="KW-1185">Reference proteome</keyword>
<organism evidence="9 10">
    <name type="scientific">Azospirillum griseum</name>
    <dbReference type="NCBI Taxonomy" id="2496639"/>
    <lineage>
        <taxon>Bacteria</taxon>
        <taxon>Pseudomonadati</taxon>
        <taxon>Pseudomonadota</taxon>
        <taxon>Alphaproteobacteria</taxon>
        <taxon>Rhodospirillales</taxon>
        <taxon>Azospirillaceae</taxon>
        <taxon>Azospirillum</taxon>
    </lineage>
</organism>
<feature type="transmembrane region" description="Helical" evidence="7">
    <location>
        <begin position="176"/>
        <end position="196"/>
    </location>
</feature>
<dbReference type="NCBIfam" id="TIGR00786">
    <property type="entry name" value="dctM"/>
    <property type="match status" value="1"/>
</dbReference>
<keyword evidence="7" id="KW-0813">Transport</keyword>
<evidence type="ECO:0000313" key="10">
    <source>
        <dbReference type="Proteomes" id="UP000277007"/>
    </source>
</evidence>
<gene>
    <name evidence="9" type="ORF">EJ903_00520</name>
</gene>
<comment type="function">
    <text evidence="7">Part of the tripartite ATP-independent periplasmic (TRAP) transport system.</text>
</comment>
<dbReference type="GO" id="GO:0022857">
    <property type="term" value="F:transmembrane transporter activity"/>
    <property type="evidence" value="ECO:0007669"/>
    <property type="project" value="UniProtKB-UniRule"/>
</dbReference>
<sequence>MSAAIIFGLLLVLMLTGMPISISLGLTVLTFLFTMTDVPINAVALKLFTGIEKFEIMAIPFFILAGNFLTHGGVARRMINFATAMVGHWHGGLGLAGVMACALFAAVSGSSPATVVAIGSIILPAMVAQGFPRNFGAGIITTSGALGILIPPSIVMVMYCVATTGHPQAPSIGQMFIAGVVPGLMLAFLLGFTTWYRARKFGYPRLPKATAAQRINALRESFWGLLLIVVVMGGIYSGVFTPTEAAAMAAVYAFIVAVFVYKDMPLSSVPKVLLSSASMSAMLLYIITNAVLFSFLMTSEQIPQAMAAWIMDQNMGVWVFLLVVNIILLAAGNFMEPSSIVLIMAPILFPVAMKLGIDPVHFGILIIVNMEVGMCHPPVGLNLYVASGITKMGITELTVAVWPWLLTMLLFLGAVTYIPAITLWFPRLLGFM</sequence>
<comment type="subunit">
    <text evidence="7">The complex comprises the extracytoplasmic solute receptor protein and the two transmembrane proteins.</text>
</comment>
<keyword evidence="2" id="KW-1003">Cell membrane</keyword>
<proteinExistence type="inferred from homology"/>
<evidence type="ECO:0000256" key="6">
    <source>
        <dbReference type="ARBA" id="ARBA00023136"/>
    </source>
</evidence>
<evidence type="ECO:0000256" key="2">
    <source>
        <dbReference type="ARBA" id="ARBA00022475"/>
    </source>
</evidence>
<feature type="transmembrane region" description="Helical" evidence="7">
    <location>
        <begin position="347"/>
        <end position="368"/>
    </location>
</feature>
<feature type="transmembrane region" description="Helical" evidence="7">
    <location>
        <begin position="143"/>
        <end position="164"/>
    </location>
</feature>
<feature type="transmembrane region" description="Helical" evidence="7">
    <location>
        <begin position="401"/>
        <end position="425"/>
    </location>
</feature>
<feature type="transmembrane region" description="Helical" evidence="7">
    <location>
        <begin position="56"/>
        <end position="74"/>
    </location>
</feature>
<comment type="caution">
    <text evidence="9">The sequence shown here is derived from an EMBL/GenBank/DDBJ whole genome shotgun (WGS) entry which is preliminary data.</text>
</comment>
<dbReference type="PANTHER" id="PTHR33362">
    <property type="entry name" value="SIALIC ACID TRAP TRANSPORTER PERMEASE PROTEIN SIAT-RELATED"/>
    <property type="match status" value="1"/>
</dbReference>
<keyword evidence="4 7" id="KW-0812">Transmembrane</keyword>
<evidence type="ECO:0000256" key="5">
    <source>
        <dbReference type="ARBA" id="ARBA00022989"/>
    </source>
</evidence>
<feature type="transmembrane region" description="Helical" evidence="7">
    <location>
        <begin position="273"/>
        <end position="295"/>
    </location>
</feature>
<dbReference type="GO" id="GO:0005886">
    <property type="term" value="C:plasma membrane"/>
    <property type="evidence" value="ECO:0007669"/>
    <property type="project" value="UniProtKB-SubCell"/>
</dbReference>
<dbReference type="Pfam" id="PF06808">
    <property type="entry name" value="DctM"/>
    <property type="match status" value="1"/>
</dbReference>
<keyword evidence="5 7" id="KW-1133">Transmembrane helix</keyword>
<accession>A0A431VNQ6</accession>
<dbReference type="EMBL" id="RXMA01000001">
    <property type="protein sequence ID" value="RTR24303.1"/>
    <property type="molecule type" value="Genomic_DNA"/>
</dbReference>
<dbReference type="InterPro" id="IPR004681">
    <property type="entry name" value="TRAP_DctM"/>
</dbReference>
<evidence type="ECO:0000259" key="8">
    <source>
        <dbReference type="Pfam" id="PF06808"/>
    </source>
</evidence>
<dbReference type="Proteomes" id="UP000277007">
    <property type="component" value="Unassembled WGS sequence"/>
</dbReference>
<dbReference type="OrthoDB" id="7824289at2"/>
<protein>
    <recommendedName>
        <fullName evidence="7">TRAP transporter large permease protein</fullName>
    </recommendedName>
</protein>
<reference evidence="9 10" key="1">
    <citation type="submission" date="2018-12" db="EMBL/GenBank/DDBJ databases">
        <authorList>
            <person name="Yang Y."/>
        </authorList>
    </citation>
    <scope>NUCLEOTIDE SEQUENCE [LARGE SCALE GENOMIC DNA]</scope>
    <source>
        <strain evidence="9 10">L-25-5w-1</strain>
    </source>
</reference>
<dbReference type="RefSeq" id="WP_126611124.1">
    <property type="nucleotide sequence ID" value="NZ_JBHUCY010000064.1"/>
</dbReference>
<evidence type="ECO:0000313" key="9">
    <source>
        <dbReference type="EMBL" id="RTR24303.1"/>
    </source>
</evidence>
<feature type="transmembrane region" description="Helical" evidence="7">
    <location>
        <begin position="245"/>
        <end position="261"/>
    </location>
</feature>
<dbReference type="InterPro" id="IPR010656">
    <property type="entry name" value="DctM"/>
</dbReference>
<keyword evidence="6 7" id="KW-0472">Membrane</keyword>
<dbReference type="PANTHER" id="PTHR33362:SF5">
    <property type="entry name" value="C4-DICARBOXYLATE TRAP TRANSPORTER LARGE PERMEASE PROTEIN DCTM"/>
    <property type="match status" value="1"/>
</dbReference>
<evidence type="ECO:0000256" key="4">
    <source>
        <dbReference type="ARBA" id="ARBA00022692"/>
    </source>
</evidence>
<comment type="similarity">
    <text evidence="7">Belongs to the TRAP transporter large permease family.</text>
</comment>
<dbReference type="PIRSF" id="PIRSF006066">
    <property type="entry name" value="HI0050"/>
    <property type="match status" value="1"/>
</dbReference>
<evidence type="ECO:0000256" key="1">
    <source>
        <dbReference type="ARBA" id="ARBA00004429"/>
    </source>
</evidence>
<evidence type="ECO:0000256" key="7">
    <source>
        <dbReference type="RuleBase" id="RU369079"/>
    </source>
</evidence>
<comment type="subcellular location">
    <subcellularLocation>
        <location evidence="1 7">Cell inner membrane</location>
        <topology evidence="1 7">Multi-pass membrane protein</topology>
    </subcellularLocation>
</comment>
<feature type="transmembrane region" description="Helical" evidence="7">
    <location>
        <begin position="86"/>
        <end position="107"/>
    </location>
</feature>
<dbReference type="AlphaFoldDB" id="A0A431VNQ6"/>
<feature type="transmembrane region" description="Helical" evidence="7">
    <location>
        <begin position="315"/>
        <end position="335"/>
    </location>
</feature>
<name>A0A431VNQ6_9PROT</name>
<feature type="domain" description="TRAP C4-dicarboxylate transport system permease DctM subunit" evidence="8">
    <location>
        <begin position="7"/>
        <end position="421"/>
    </location>
</feature>
<keyword evidence="3 7" id="KW-0997">Cell inner membrane</keyword>
<feature type="transmembrane region" description="Helical" evidence="7">
    <location>
        <begin position="113"/>
        <end position="131"/>
    </location>
</feature>
<feature type="transmembrane region" description="Helical" evidence="7">
    <location>
        <begin position="217"/>
        <end position="239"/>
    </location>
</feature>
<evidence type="ECO:0000256" key="3">
    <source>
        <dbReference type="ARBA" id="ARBA00022519"/>
    </source>
</evidence>